<dbReference type="AlphaFoldDB" id="A0A7I8VAY6"/>
<dbReference type="Pfam" id="PF01156">
    <property type="entry name" value="IU_nuc_hydro"/>
    <property type="match status" value="1"/>
</dbReference>
<dbReference type="OrthoDB" id="432381at2759"/>
<comment type="caution">
    <text evidence="3">The sequence shown here is derived from an EMBL/GenBank/DDBJ whole genome shotgun (WGS) entry which is preliminary data.</text>
</comment>
<evidence type="ECO:0000256" key="1">
    <source>
        <dbReference type="ARBA" id="ARBA00009176"/>
    </source>
</evidence>
<reference evidence="3 4" key="1">
    <citation type="submission" date="2020-08" db="EMBL/GenBank/DDBJ databases">
        <authorList>
            <person name="Hejnol A."/>
        </authorList>
    </citation>
    <scope>NUCLEOTIDE SEQUENCE [LARGE SCALE GENOMIC DNA]</scope>
</reference>
<protein>
    <submittedName>
        <fullName evidence="3">DgyrCDS1585</fullName>
    </submittedName>
</protein>
<gene>
    <name evidence="3" type="ORF">DGYR_LOCUS1508</name>
</gene>
<dbReference type="Proteomes" id="UP000549394">
    <property type="component" value="Unassembled WGS sequence"/>
</dbReference>
<keyword evidence="4" id="KW-1185">Reference proteome</keyword>
<name>A0A7I8VAY6_9ANNE</name>
<comment type="similarity">
    <text evidence="1">Belongs to the IUNH family.</text>
</comment>
<dbReference type="GO" id="GO:0016799">
    <property type="term" value="F:hydrolase activity, hydrolyzing N-glycosyl compounds"/>
    <property type="evidence" value="ECO:0007669"/>
    <property type="project" value="InterPro"/>
</dbReference>
<evidence type="ECO:0000313" key="4">
    <source>
        <dbReference type="Proteomes" id="UP000549394"/>
    </source>
</evidence>
<sequence>MGEKKKFVIDVDCGIDDADALCMAISSPAIEIVGITCVSGNCQVNQVLINTLRVLRACDRLDIPVYKGCSKPLIGYRKGTRDGTYFHGRDGLGNSPDPEGDVDLSLIKKESAVDALIRLSQMYQDELVVVALAPLTNLAVALRIDDEFAKRIKELYIMGGNLTGVGNVSRAAEFNFYSDPESAKIVLKEYKCPITMICWEPCSECPLSWEWYDRITTGNSKKCQFHNRIYKSALVGKRNMPNYYACDPIAMAVAIDNDVASETTLKNCDVNTSESLTRGQMSVDLKNDDSLNYNAKIVLKLDTDKLSKLYEAAFDYK</sequence>
<feature type="domain" description="Inosine/uridine-preferring nucleoside hydrolase" evidence="2">
    <location>
        <begin position="8"/>
        <end position="306"/>
    </location>
</feature>
<dbReference type="PANTHER" id="PTHR46190:SF1">
    <property type="entry name" value="SI:CH211-201H21.5"/>
    <property type="match status" value="1"/>
</dbReference>
<dbReference type="Gene3D" id="3.90.245.10">
    <property type="entry name" value="Ribonucleoside hydrolase-like"/>
    <property type="match status" value="1"/>
</dbReference>
<accession>A0A7I8VAY6</accession>
<dbReference type="InterPro" id="IPR036452">
    <property type="entry name" value="Ribo_hydro-like"/>
</dbReference>
<evidence type="ECO:0000259" key="2">
    <source>
        <dbReference type="Pfam" id="PF01156"/>
    </source>
</evidence>
<proteinExistence type="inferred from homology"/>
<dbReference type="InterPro" id="IPR052775">
    <property type="entry name" value="IUN_hydrolase"/>
</dbReference>
<dbReference type="EMBL" id="CAJFCJ010000002">
    <property type="protein sequence ID" value="CAD5112351.1"/>
    <property type="molecule type" value="Genomic_DNA"/>
</dbReference>
<dbReference type="CDD" id="cd02649">
    <property type="entry name" value="nuc_hydro_CeIAG"/>
    <property type="match status" value="1"/>
</dbReference>
<organism evidence="3 4">
    <name type="scientific">Dimorphilus gyrociliatus</name>
    <dbReference type="NCBI Taxonomy" id="2664684"/>
    <lineage>
        <taxon>Eukaryota</taxon>
        <taxon>Metazoa</taxon>
        <taxon>Spiralia</taxon>
        <taxon>Lophotrochozoa</taxon>
        <taxon>Annelida</taxon>
        <taxon>Polychaeta</taxon>
        <taxon>Polychaeta incertae sedis</taxon>
        <taxon>Dinophilidae</taxon>
        <taxon>Dimorphilus</taxon>
    </lineage>
</organism>
<dbReference type="InterPro" id="IPR001910">
    <property type="entry name" value="Inosine/uridine_hydrolase_dom"/>
</dbReference>
<evidence type="ECO:0000313" key="3">
    <source>
        <dbReference type="EMBL" id="CAD5112351.1"/>
    </source>
</evidence>
<dbReference type="SUPFAM" id="SSF53590">
    <property type="entry name" value="Nucleoside hydrolase"/>
    <property type="match status" value="1"/>
</dbReference>
<dbReference type="PANTHER" id="PTHR46190">
    <property type="entry name" value="SI:CH211-201H21.5-RELATED"/>
    <property type="match status" value="1"/>
</dbReference>